<keyword evidence="3" id="KW-1185">Reference proteome</keyword>
<feature type="compositionally biased region" description="Basic and acidic residues" evidence="1">
    <location>
        <begin position="450"/>
        <end position="459"/>
    </location>
</feature>
<evidence type="ECO:0000313" key="2">
    <source>
        <dbReference type="EMBL" id="KAJ7394800.1"/>
    </source>
</evidence>
<accession>A0A9X0DCE2</accession>
<protein>
    <submittedName>
        <fullName evidence="2">Uncharacterized protein</fullName>
    </submittedName>
</protein>
<feature type="region of interest" description="Disordered" evidence="1">
    <location>
        <begin position="436"/>
        <end position="459"/>
    </location>
</feature>
<comment type="caution">
    <text evidence="2">The sequence shown here is derived from an EMBL/GenBank/DDBJ whole genome shotgun (WGS) entry which is preliminary data.</text>
</comment>
<dbReference type="AlphaFoldDB" id="A0A9X0DCE2"/>
<organism evidence="2 3">
    <name type="scientific">Desmophyllum pertusum</name>
    <dbReference type="NCBI Taxonomy" id="174260"/>
    <lineage>
        <taxon>Eukaryota</taxon>
        <taxon>Metazoa</taxon>
        <taxon>Cnidaria</taxon>
        <taxon>Anthozoa</taxon>
        <taxon>Hexacorallia</taxon>
        <taxon>Scleractinia</taxon>
        <taxon>Caryophylliina</taxon>
        <taxon>Caryophylliidae</taxon>
        <taxon>Desmophyllum</taxon>
    </lineage>
</organism>
<name>A0A9X0DCE2_9CNID</name>
<gene>
    <name evidence="2" type="ORF">OS493_000634</name>
</gene>
<feature type="region of interest" description="Disordered" evidence="1">
    <location>
        <begin position="136"/>
        <end position="195"/>
    </location>
</feature>
<feature type="compositionally biased region" description="Acidic residues" evidence="1">
    <location>
        <begin position="166"/>
        <end position="183"/>
    </location>
</feature>
<evidence type="ECO:0000313" key="3">
    <source>
        <dbReference type="Proteomes" id="UP001163046"/>
    </source>
</evidence>
<feature type="region of interest" description="Disordered" evidence="1">
    <location>
        <begin position="492"/>
        <end position="517"/>
    </location>
</feature>
<dbReference type="Gene3D" id="3.40.1310.20">
    <property type="match status" value="1"/>
</dbReference>
<feature type="region of interest" description="Disordered" evidence="1">
    <location>
        <begin position="1"/>
        <end position="22"/>
    </location>
</feature>
<sequence length="542" mass="61765">MELLKDYASDSSSDNSETETKAVGEKEVRSVYLVTYSQADIEKFSFRRDFATAVVQSFSTGRARVIQWCCCRKEHKKSGGHYHIALKLDRNQRWIAAIEFLRKEYGISVHFSNRHHNYYSAWRYLTKCDKYVQESDGHPDLRNSTKPWTSEASRTRQLRKRPREVMDDDECSEIEDECADGDDTNMSSKSGKSKRKKRLTAYEVSEIIIQKGVKDLTELQALAYGQKQEGKTDLAQFLISRAPRVVVDILNSAWKIETAQQKLARSKKTRMELLQEGRNGECIEGCNGEWLTCAQEILQNNSVPSHSIENSVVDILMRPRKIVEADLIQEDVAERNEVPAAVVEGNKFPVAVVEGNKVSVAVDEEIVGPLENNNSNAEFVYVEVVNYVDVGTQTEPFTPAFTYPTVDTTFVTMSPGSKRQLAEQDHRYCKKKLDPIPERTESSIHPTDAVMKDEPSDDSDVHCTKSWICLIFDSRQSQRCGSKATFRAVVSDDEWDDRDDDTDYDSDTSDEDWISESEELDSDKTLKTFRIPTLTGSKREKK</sequence>
<dbReference type="EMBL" id="MU825396">
    <property type="protein sequence ID" value="KAJ7394800.1"/>
    <property type="molecule type" value="Genomic_DNA"/>
</dbReference>
<proteinExistence type="predicted"/>
<evidence type="ECO:0000256" key="1">
    <source>
        <dbReference type="SAM" id="MobiDB-lite"/>
    </source>
</evidence>
<reference evidence="2" key="1">
    <citation type="submission" date="2023-01" db="EMBL/GenBank/DDBJ databases">
        <title>Genome assembly of the deep-sea coral Lophelia pertusa.</title>
        <authorList>
            <person name="Herrera S."/>
            <person name="Cordes E."/>
        </authorList>
    </citation>
    <scope>NUCLEOTIDE SEQUENCE</scope>
    <source>
        <strain evidence="2">USNM1676648</strain>
        <tissue evidence="2">Polyp</tissue>
    </source>
</reference>
<dbReference type="OrthoDB" id="5957838at2759"/>
<dbReference type="Proteomes" id="UP001163046">
    <property type="component" value="Unassembled WGS sequence"/>
</dbReference>